<feature type="domain" description="Cupin type-2" evidence="2">
    <location>
        <begin position="69"/>
        <end position="128"/>
    </location>
</feature>
<dbReference type="EMBL" id="BMOC01000015">
    <property type="protein sequence ID" value="GGJ12362.1"/>
    <property type="molecule type" value="Genomic_DNA"/>
</dbReference>
<dbReference type="InterPro" id="IPR014710">
    <property type="entry name" value="RmlC-like_jellyroll"/>
</dbReference>
<evidence type="ECO:0000259" key="2">
    <source>
        <dbReference type="Pfam" id="PF07883"/>
    </source>
</evidence>
<evidence type="ECO:0000313" key="3">
    <source>
        <dbReference type="EMBL" id="GGJ12362.1"/>
    </source>
</evidence>
<sequence>MSTYVTGRTLDERGDPVPGTGFEVAAGSDLDDRIGRRAGPIASHPTRSVWGIPLSDGDGPIRTLSVFGAGYGGPPAHHHERSVERFAVESGSLTVTLDGAERTVRAGESVTVDTGVVHSFRNRTAERALVETEIRSPGRLRQVLPTLGGLAHDRARSAEDPLQRALVADALDGNTTFVRGDGVAGVAARALVPAARLAGYRAAYATYLQPGFWRAHVEQPTASPDSADRGPPDPGP</sequence>
<dbReference type="RefSeq" id="WP_188787542.1">
    <property type="nucleotide sequence ID" value="NZ_BMOC01000015.1"/>
</dbReference>
<proteinExistence type="predicted"/>
<reference evidence="3" key="1">
    <citation type="journal article" date="2014" name="Int. J. Syst. Evol. Microbiol.">
        <title>Complete genome sequence of Corynebacterium casei LMG S-19264T (=DSM 44701T), isolated from a smear-ripened cheese.</title>
        <authorList>
            <consortium name="US DOE Joint Genome Institute (JGI-PGF)"/>
            <person name="Walter F."/>
            <person name="Albersmeier A."/>
            <person name="Kalinowski J."/>
            <person name="Ruckert C."/>
        </authorList>
    </citation>
    <scope>NUCLEOTIDE SEQUENCE</scope>
    <source>
        <strain evidence="3">JCM 14359</strain>
    </source>
</reference>
<dbReference type="Proteomes" id="UP000653099">
    <property type="component" value="Unassembled WGS sequence"/>
</dbReference>
<gene>
    <name evidence="3" type="ORF">GCM10008995_22800</name>
</gene>
<keyword evidence="4" id="KW-1185">Reference proteome</keyword>
<name>A0A830ED26_9EURY</name>
<dbReference type="SUPFAM" id="SSF51182">
    <property type="entry name" value="RmlC-like cupins"/>
    <property type="match status" value="1"/>
</dbReference>
<dbReference type="PANTHER" id="PTHR36440:SF1">
    <property type="entry name" value="PUTATIVE (AFU_ORTHOLOGUE AFUA_8G07350)-RELATED"/>
    <property type="match status" value="1"/>
</dbReference>
<reference evidence="3" key="2">
    <citation type="submission" date="2020-09" db="EMBL/GenBank/DDBJ databases">
        <authorList>
            <person name="Sun Q."/>
            <person name="Ohkuma M."/>
        </authorList>
    </citation>
    <scope>NUCLEOTIDE SEQUENCE</scope>
    <source>
        <strain evidence="3">JCM 14359</strain>
    </source>
</reference>
<evidence type="ECO:0000256" key="1">
    <source>
        <dbReference type="SAM" id="MobiDB-lite"/>
    </source>
</evidence>
<dbReference type="InterPro" id="IPR013096">
    <property type="entry name" value="Cupin_2"/>
</dbReference>
<comment type="caution">
    <text evidence="3">The sequence shown here is derived from an EMBL/GenBank/DDBJ whole genome shotgun (WGS) entry which is preliminary data.</text>
</comment>
<dbReference type="AlphaFoldDB" id="A0A830ED26"/>
<dbReference type="InterPro" id="IPR053146">
    <property type="entry name" value="QDO-like"/>
</dbReference>
<organism evidence="3 4">
    <name type="scientific">Halobellus salinus</name>
    <dbReference type="NCBI Taxonomy" id="931585"/>
    <lineage>
        <taxon>Archaea</taxon>
        <taxon>Methanobacteriati</taxon>
        <taxon>Methanobacteriota</taxon>
        <taxon>Stenosarchaea group</taxon>
        <taxon>Halobacteria</taxon>
        <taxon>Halobacteriales</taxon>
        <taxon>Haloferacaceae</taxon>
        <taxon>Halobellus</taxon>
    </lineage>
</organism>
<dbReference type="OrthoDB" id="307518at2157"/>
<dbReference type="PANTHER" id="PTHR36440">
    <property type="entry name" value="PUTATIVE (AFU_ORTHOLOGUE AFUA_8G07350)-RELATED"/>
    <property type="match status" value="1"/>
</dbReference>
<evidence type="ECO:0000313" key="4">
    <source>
        <dbReference type="Proteomes" id="UP000653099"/>
    </source>
</evidence>
<protein>
    <recommendedName>
        <fullName evidence="2">Cupin type-2 domain-containing protein</fullName>
    </recommendedName>
</protein>
<accession>A0A830ED26</accession>
<dbReference type="Pfam" id="PF07883">
    <property type="entry name" value="Cupin_2"/>
    <property type="match status" value="1"/>
</dbReference>
<feature type="region of interest" description="Disordered" evidence="1">
    <location>
        <begin position="1"/>
        <end position="21"/>
    </location>
</feature>
<dbReference type="Gene3D" id="2.60.120.10">
    <property type="entry name" value="Jelly Rolls"/>
    <property type="match status" value="1"/>
</dbReference>
<dbReference type="InterPro" id="IPR011051">
    <property type="entry name" value="RmlC_Cupin_sf"/>
</dbReference>